<protein>
    <submittedName>
        <fullName evidence="1">Uncharacterized protein</fullName>
    </submittedName>
</protein>
<organism evidence="1 2">
    <name type="scientific">Fusarium oxysporum f. sp. raphani 54005</name>
    <dbReference type="NCBI Taxonomy" id="1089458"/>
    <lineage>
        <taxon>Eukaryota</taxon>
        <taxon>Fungi</taxon>
        <taxon>Dikarya</taxon>
        <taxon>Ascomycota</taxon>
        <taxon>Pezizomycotina</taxon>
        <taxon>Sordariomycetes</taxon>
        <taxon>Hypocreomycetidae</taxon>
        <taxon>Hypocreales</taxon>
        <taxon>Nectriaceae</taxon>
        <taxon>Fusarium</taxon>
        <taxon>Fusarium oxysporum species complex</taxon>
    </lineage>
</organism>
<name>X0BG74_FUSOX</name>
<proteinExistence type="predicted"/>
<accession>X0BG74</accession>
<sequence>MNYRASSKVLSAINNCETTTRVEQATTEVINYRHDLRG</sequence>
<gene>
    <name evidence="1" type="ORF">FOQG_17802</name>
</gene>
<keyword evidence="2" id="KW-1185">Reference proteome</keyword>
<dbReference type="EMBL" id="KI979386">
    <property type="protein sequence ID" value="EXK77489.1"/>
    <property type="molecule type" value="Genomic_DNA"/>
</dbReference>
<dbReference type="AlphaFoldDB" id="X0BG74"/>
<reference evidence="1 2" key="1">
    <citation type="submission" date="2011-11" db="EMBL/GenBank/DDBJ databases">
        <title>The Genome Sequence of Fusarium oxysporum PHW815.</title>
        <authorList>
            <consortium name="The Broad Institute Genome Sequencing Platform"/>
            <person name="Ma L.-J."/>
            <person name="Gale L.R."/>
            <person name="Schwartz D.C."/>
            <person name="Zhou S."/>
            <person name="Corby-Kistler H."/>
            <person name="Young S.K."/>
            <person name="Zeng Q."/>
            <person name="Gargeya S."/>
            <person name="Fitzgerald M."/>
            <person name="Haas B."/>
            <person name="Abouelleil A."/>
            <person name="Alvarado L."/>
            <person name="Arachchi H.M."/>
            <person name="Berlin A."/>
            <person name="Brown A."/>
            <person name="Chapman S.B."/>
            <person name="Chen Z."/>
            <person name="Dunbar C."/>
            <person name="Freedman E."/>
            <person name="Gearin G."/>
            <person name="Goldberg J."/>
            <person name="Griggs A."/>
            <person name="Gujja S."/>
            <person name="Heiman D."/>
            <person name="Howarth C."/>
            <person name="Larson L."/>
            <person name="Lui A."/>
            <person name="MacDonald P.J.P."/>
            <person name="Montmayeur A."/>
            <person name="Murphy C."/>
            <person name="Neiman D."/>
            <person name="Pearson M."/>
            <person name="Priest M."/>
            <person name="Roberts A."/>
            <person name="Saif S."/>
            <person name="Shea T."/>
            <person name="Shenoy N."/>
            <person name="Sisk P."/>
            <person name="Stolte C."/>
            <person name="Sykes S."/>
            <person name="Wortman J."/>
            <person name="Nusbaum C."/>
            <person name="Birren B."/>
        </authorList>
    </citation>
    <scope>NUCLEOTIDE SEQUENCE [LARGE SCALE GENOMIC DNA]</scope>
    <source>
        <strain evidence="1 2">54005</strain>
    </source>
</reference>
<evidence type="ECO:0000313" key="2">
    <source>
        <dbReference type="Proteomes" id="UP000030663"/>
    </source>
</evidence>
<dbReference type="HOGENOM" id="CLU_3335616_0_0_1"/>
<dbReference type="Proteomes" id="UP000030663">
    <property type="component" value="Unassembled WGS sequence"/>
</dbReference>
<evidence type="ECO:0000313" key="1">
    <source>
        <dbReference type="EMBL" id="EXK77489.1"/>
    </source>
</evidence>